<evidence type="ECO:0000256" key="1">
    <source>
        <dbReference type="ARBA" id="ARBA00022761"/>
    </source>
</evidence>
<proteinExistence type="predicted"/>
<dbReference type="InterPro" id="IPR006044">
    <property type="entry name" value="11S_seedstore_pln"/>
</dbReference>
<keyword evidence="6" id="KW-1185">Reference proteome</keyword>
<gene>
    <name evidence="5" type="ORF">KI387_039363</name>
</gene>
<dbReference type="PANTHER" id="PTHR31189:SF54">
    <property type="entry name" value="11S GLOBULIN SEED STORAGE PROTEIN 2-LIKE"/>
    <property type="match status" value="1"/>
</dbReference>
<sequence>MERKMQGASLLLFLCLFLCSWSCTVEMVNGQRQEQQQERQHQLQQRSCRVHSLRAQQPSETIRSEPCIFELSTRQENDELDCAGVDFIRKTIERDGLSLPRYANTPKLAYIIEGFDPNILAEAWGVRKETVKDIQENNQRRGLIVRVNEPRRRPAVAADFELEANEIDSSNANGVEQLFCNMRLRHNADRPEEVDVYVRDGGRLKTVNRFKLHALNHLNMAAERGILRPGAMCNSVHNQRRRPNSGGGKQRKKGVRRKHKRRPDNCNSSVLRSGEESRRLGLRLGYLHHKPQVS</sequence>
<feature type="non-terminal residue" evidence="5">
    <location>
        <position position="1"/>
    </location>
</feature>
<dbReference type="GO" id="GO:0045735">
    <property type="term" value="F:nutrient reservoir activity"/>
    <property type="evidence" value="ECO:0007669"/>
    <property type="project" value="UniProtKB-KW"/>
</dbReference>
<dbReference type="Proteomes" id="UP000824469">
    <property type="component" value="Unassembled WGS sequence"/>
</dbReference>
<dbReference type="EMBL" id="JAHRHJ020000011">
    <property type="protein sequence ID" value="KAH9295775.1"/>
    <property type="molecule type" value="Genomic_DNA"/>
</dbReference>
<keyword evidence="4" id="KW-0732">Signal</keyword>
<dbReference type="InterPro" id="IPR011051">
    <property type="entry name" value="RmlC_Cupin_sf"/>
</dbReference>
<dbReference type="InterPro" id="IPR014710">
    <property type="entry name" value="RmlC-like_jellyroll"/>
</dbReference>
<dbReference type="SUPFAM" id="SSF51182">
    <property type="entry name" value="RmlC-like cupins"/>
    <property type="match status" value="1"/>
</dbReference>
<feature type="signal peptide" evidence="4">
    <location>
        <begin position="1"/>
        <end position="22"/>
    </location>
</feature>
<dbReference type="Gene3D" id="2.60.120.10">
    <property type="entry name" value="Jelly Rolls"/>
    <property type="match status" value="3"/>
</dbReference>
<protein>
    <submittedName>
        <fullName evidence="5">Uncharacterized protein</fullName>
    </submittedName>
</protein>
<dbReference type="PANTHER" id="PTHR31189">
    <property type="entry name" value="OS03G0336100 PROTEIN-RELATED"/>
    <property type="match status" value="1"/>
</dbReference>
<feature type="chain" id="PRO_5041313386" evidence="4">
    <location>
        <begin position="23"/>
        <end position="294"/>
    </location>
</feature>
<evidence type="ECO:0000313" key="5">
    <source>
        <dbReference type="EMBL" id="KAH9295775.1"/>
    </source>
</evidence>
<evidence type="ECO:0000256" key="4">
    <source>
        <dbReference type="SAM" id="SignalP"/>
    </source>
</evidence>
<organism evidence="5 6">
    <name type="scientific">Taxus chinensis</name>
    <name type="common">Chinese yew</name>
    <name type="synonym">Taxus wallichiana var. chinensis</name>
    <dbReference type="NCBI Taxonomy" id="29808"/>
    <lineage>
        <taxon>Eukaryota</taxon>
        <taxon>Viridiplantae</taxon>
        <taxon>Streptophyta</taxon>
        <taxon>Embryophyta</taxon>
        <taxon>Tracheophyta</taxon>
        <taxon>Spermatophyta</taxon>
        <taxon>Pinopsida</taxon>
        <taxon>Pinidae</taxon>
        <taxon>Conifers II</taxon>
        <taxon>Cupressales</taxon>
        <taxon>Taxaceae</taxon>
        <taxon>Taxus</taxon>
    </lineage>
</organism>
<keyword evidence="1" id="KW-0758">Storage protein</keyword>
<keyword evidence="2" id="KW-0708">Seed storage protein</keyword>
<evidence type="ECO:0000256" key="2">
    <source>
        <dbReference type="ARBA" id="ARBA00023129"/>
    </source>
</evidence>
<dbReference type="InterPro" id="IPR050253">
    <property type="entry name" value="Seed_Storage-Functional"/>
</dbReference>
<name>A0AA38C9C8_TAXCH</name>
<feature type="compositionally biased region" description="Basic residues" evidence="3">
    <location>
        <begin position="238"/>
        <end position="262"/>
    </location>
</feature>
<evidence type="ECO:0000313" key="6">
    <source>
        <dbReference type="Proteomes" id="UP000824469"/>
    </source>
</evidence>
<reference evidence="5 6" key="1">
    <citation type="journal article" date="2021" name="Nat. Plants">
        <title>The Taxus genome provides insights into paclitaxel biosynthesis.</title>
        <authorList>
            <person name="Xiong X."/>
            <person name="Gou J."/>
            <person name="Liao Q."/>
            <person name="Li Y."/>
            <person name="Zhou Q."/>
            <person name="Bi G."/>
            <person name="Li C."/>
            <person name="Du R."/>
            <person name="Wang X."/>
            <person name="Sun T."/>
            <person name="Guo L."/>
            <person name="Liang H."/>
            <person name="Lu P."/>
            <person name="Wu Y."/>
            <person name="Zhang Z."/>
            <person name="Ro D.K."/>
            <person name="Shang Y."/>
            <person name="Huang S."/>
            <person name="Yan J."/>
        </authorList>
    </citation>
    <scope>NUCLEOTIDE SEQUENCE [LARGE SCALE GENOMIC DNA]</scope>
    <source>
        <strain evidence="5">Ta-2019</strain>
    </source>
</reference>
<dbReference type="PRINTS" id="PR00439">
    <property type="entry name" value="11SGLOBULIN"/>
</dbReference>
<evidence type="ECO:0000256" key="3">
    <source>
        <dbReference type="SAM" id="MobiDB-lite"/>
    </source>
</evidence>
<accession>A0AA38C9C8</accession>
<comment type="caution">
    <text evidence="5">The sequence shown here is derived from an EMBL/GenBank/DDBJ whole genome shotgun (WGS) entry which is preliminary data.</text>
</comment>
<dbReference type="AlphaFoldDB" id="A0AA38C9C8"/>
<feature type="region of interest" description="Disordered" evidence="3">
    <location>
        <begin position="236"/>
        <end position="274"/>
    </location>
</feature>